<dbReference type="AlphaFoldDB" id="A0A1I8AYM2"/>
<reference evidence="2" key="1">
    <citation type="submission" date="2016-11" db="UniProtKB">
        <authorList>
            <consortium name="WormBaseParasite"/>
        </authorList>
    </citation>
    <scope>IDENTIFICATION</scope>
</reference>
<dbReference type="WBParaSite" id="MhA1_Contig1118.frz3.gene6">
    <property type="protein sequence ID" value="MhA1_Contig1118.frz3.gene6"/>
    <property type="gene ID" value="MhA1_Contig1118.frz3.gene6"/>
</dbReference>
<evidence type="ECO:0000313" key="2">
    <source>
        <dbReference type="WBParaSite" id="MhA1_Contig1118.frz3.gene6"/>
    </source>
</evidence>
<keyword evidence="1" id="KW-1185">Reference proteome</keyword>
<protein>
    <submittedName>
        <fullName evidence="2">Galectin</fullName>
    </submittedName>
</protein>
<organism evidence="1 2">
    <name type="scientific">Meloidogyne hapla</name>
    <name type="common">Root-knot nematode worm</name>
    <dbReference type="NCBI Taxonomy" id="6305"/>
    <lineage>
        <taxon>Eukaryota</taxon>
        <taxon>Metazoa</taxon>
        <taxon>Ecdysozoa</taxon>
        <taxon>Nematoda</taxon>
        <taxon>Chromadorea</taxon>
        <taxon>Rhabditida</taxon>
        <taxon>Tylenchina</taxon>
        <taxon>Tylenchomorpha</taxon>
        <taxon>Tylenchoidea</taxon>
        <taxon>Meloidogynidae</taxon>
        <taxon>Meloidogyninae</taxon>
        <taxon>Meloidogyne</taxon>
    </lineage>
</organism>
<name>A0A1I8AYM2_MELHA</name>
<accession>A0A1I8AYM2</accession>
<sequence>MDQAKQKFVKNFPFHCEISMKNSGKTKSKFTIYVNNKKCFNYTGEFPFWATNWIKKMDINETNQIFKHELDYLPFNGSMFCIEGFVIPKNKVDGNETIFDINLMHESNDISSKCMLNTYVLN</sequence>
<proteinExistence type="predicted"/>
<dbReference type="Proteomes" id="UP000095281">
    <property type="component" value="Unplaced"/>
</dbReference>
<evidence type="ECO:0000313" key="1">
    <source>
        <dbReference type="Proteomes" id="UP000095281"/>
    </source>
</evidence>